<dbReference type="Gene3D" id="3.30.700.10">
    <property type="entry name" value="Glycoprotein, Type 4 Pilin"/>
    <property type="match status" value="1"/>
</dbReference>
<dbReference type="PANTHER" id="PTHR30093:SF44">
    <property type="entry name" value="TYPE II SECRETION SYSTEM CORE PROTEIN G"/>
    <property type="match status" value="1"/>
</dbReference>
<keyword evidence="3" id="KW-0812">Transmembrane</keyword>
<gene>
    <name evidence="6" type="ORF">LNTAR_07839</name>
</gene>
<keyword evidence="2" id="KW-0488">Methylation</keyword>
<dbReference type="InterPro" id="IPR012902">
    <property type="entry name" value="N_methyl_site"/>
</dbReference>
<reference evidence="6 7" key="1">
    <citation type="journal article" date="2010" name="J. Bacteriol.">
        <title>Genome sequence of Lentisphaera araneosa HTCC2155T, the type species of the order Lentisphaerales in the phylum Lentisphaerae.</title>
        <authorList>
            <person name="Thrash J.C."/>
            <person name="Cho J.C."/>
            <person name="Vergin K.L."/>
            <person name="Morris R.M."/>
            <person name="Giovannoni S.J."/>
        </authorList>
    </citation>
    <scope>NUCLEOTIDE SEQUENCE [LARGE SCALE GENOMIC DNA]</scope>
    <source>
        <strain evidence="6 7">HTCC2155</strain>
    </source>
</reference>
<dbReference type="AlphaFoldDB" id="A6DR49"/>
<dbReference type="NCBIfam" id="TIGR02532">
    <property type="entry name" value="IV_pilin_GFxxxE"/>
    <property type="match status" value="1"/>
</dbReference>
<comment type="caution">
    <text evidence="6">The sequence shown here is derived from an EMBL/GenBank/DDBJ whole genome shotgun (WGS) entry which is preliminary data.</text>
</comment>
<evidence type="ECO:0000256" key="2">
    <source>
        <dbReference type="ARBA" id="ARBA00022481"/>
    </source>
</evidence>
<accession>A6DR49</accession>
<dbReference type="EMBL" id="ABCK01000022">
    <property type="protein sequence ID" value="EDM25937.1"/>
    <property type="molecule type" value="Genomic_DNA"/>
</dbReference>
<dbReference type="STRING" id="313628.LNTAR_07839"/>
<dbReference type="InterPro" id="IPR045584">
    <property type="entry name" value="Pilin-like"/>
</dbReference>
<dbReference type="InterPro" id="IPR027558">
    <property type="entry name" value="Pre_pil_HX9DG_C"/>
</dbReference>
<keyword evidence="7" id="KW-1185">Reference proteome</keyword>
<comment type="subcellular location">
    <subcellularLocation>
        <location evidence="1">Membrane</location>
        <topology evidence="1">Single-pass membrane protein</topology>
    </subcellularLocation>
</comment>
<keyword evidence="4" id="KW-1133">Transmembrane helix</keyword>
<evidence type="ECO:0000256" key="4">
    <source>
        <dbReference type="ARBA" id="ARBA00022989"/>
    </source>
</evidence>
<proteinExistence type="predicted"/>
<evidence type="ECO:0000313" key="6">
    <source>
        <dbReference type="EMBL" id="EDM25937.1"/>
    </source>
</evidence>
<dbReference type="eggNOG" id="COG2165">
    <property type="taxonomic scope" value="Bacteria"/>
</dbReference>
<dbReference type="Proteomes" id="UP000004947">
    <property type="component" value="Unassembled WGS sequence"/>
</dbReference>
<dbReference type="SUPFAM" id="SSF54523">
    <property type="entry name" value="Pili subunits"/>
    <property type="match status" value="1"/>
</dbReference>
<name>A6DR49_9BACT</name>
<dbReference type="RefSeq" id="WP_007280321.1">
    <property type="nucleotide sequence ID" value="NZ_ABCK01000022.1"/>
</dbReference>
<sequence>MKRFTLIELLVVVAIIGILTSLLLPVLGKTRKQATAASCKSKIKQNFTMIQFMVDDHDGYFNNRRISQHYPDSAKVWSERILSDYWSGGSKKNVVCPLQEEAAMRRANDNRVAYGAPNTTQLSDAANPEEIHLLNGNSKTGVSGVWKNGQKTTERWLLVDSYHGPWKAPTPTISNLNESKIHLLHLNKANVAFVDGHVEAYSSTQVLYGLGFNKVLSENLAIIEK</sequence>
<evidence type="ECO:0000256" key="3">
    <source>
        <dbReference type="ARBA" id="ARBA00022692"/>
    </source>
</evidence>
<protein>
    <submittedName>
        <fullName evidence="6">Uncharacterized protein</fullName>
    </submittedName>
</protein>
<dbReference type="NCBIfam" id="TIGR04294">
    <property type="entry name" value="pre_pil_HX9DG"/>
    <property type="match status" value="1"/>
</dbReference>
<evidence type="ECO:0000256" key="5">
    <source>
        <dbReference type="ARBA" id="ARBA00023136"/>
    </source>
</evidence>
<evidence type="ECO:0000313" key="7">
    <source>
        <dbReference type="Proteomes" id="UP000004947"/>
    </source>
</evidence>
<dbReference type="GO" id="GO:0016020">
    <property type="term" value="C:membrane"/>
    <property type="evidence" value="ECO:0007669"/>
    <property type="project" value="UniProtKB-SubCell"/>
</dbReference>
<dbReference type="OrthoDB" id="249920at2"/>
<keyword evidence="5" id="KW-0472">Membrane</keyword>
<organism evidence="6 7">
    <name type="scientific">Lentisphaera araneosa HTCC2155</name>
    <dbReference type="NCBI Taxonomy" id="313628"/>
    <lineage>
        <taxon>Bacteria</taxon>
        <taxon>Pseudomonadati</taxon>
        <taxon>Lentisphaerota</taxon>
        <taxon>Lentisphaeria</taxon>
        <taxon>Lentisphaerales</taxon>
        <taxon>Lentisphaeraceae</taxon>
        <taxon>Lentisphaera</taxon>
    </lineage>
</organism>
<evidence type="ECO:0000256" key="1">
    <source>
        <dbReference type="ARBA" id="ARBA00004167"/>
    </source>
</evidence>
<dbReference type="PANTHER" id="PTHR30093">
    <property type="entry name" value="GENERAL SECRETION PATHWAY PROTEIN G"/>
    <property type="match status" value="1"/>
</dbReference>